<dbReference type="Proteomes" id="UP001209570">
    <property type="component" value="Unassembled WGS sequence"/>
</dbReference>
<accession>A0AAD5Q8C1</accession>
<proteinExistence type="predicted"/>
<evidence type="ECO:0008006" key="3">
    <source>
        <dbReference type="Google" id="ProtNLM"/>
    </source>
</evidence>
<dbReference type="EMBL" id="JAKCXM010000281">
    <property type="protein sequence ID" value="KAJ0396739.1"/>
    <property type="molecule type" value="Genomic_DNA"/>
</dbReference>
<sequence length="342" mass="38305">MSQLPLLTPEDLYAKARHLHVDLAAEPFLIPLVKQAAVTPLPPQWTALRDEGVFRNELTGEVQATHPADAFFAKQIRELRRQTAAENEPQHPAEPSASGWVEFVDPQDARRTYYFDFVSGVRQEHPPKALLSDQLSGSFCGGVTSAAVASPQVFEHAATLHRQASMKNVASLEILCFTSWWTESALDGSRKRRVHVYFSVPTRHFQVVLDDADHVFTISHIVGPTGHVLSAWDLHVGARIPLLGRLTTLMQPSLLTRQWLELHEKQFAAIKRDLETELLKYELQAHGRKPLTGRLLCADPHASKAGVSLRRLLTEIQGLRGRLAKHRPDIARRVVLPIDQDA</sequence>
<evidence type="ECO:0000313" key="2">
    <source>
        <dbReference type="Proteomes" id="UP001209570"/>
    </source>
</evidence>
<evidence type="ECO:0000313" key="1">
    <source>
        <dbReference type="EMBL" id="KAJ0396739.1"/>
    </source>
</evidence>
<comment type="caution">
    <text evidence="1">The sequence shown here is derived from an EMBL/GenBank/DDBJ whole genome shotgun (WGS) entry which is preliminary data.</text>
</comment>
<dbReference type="Gene3D" id="3.30.1470.10">
    <property type="entry name" value="Photosystem I PsaD, reaction center subunit II"/>
    <property type="match status" value="1"/>
</dbReference>
<name>A0AAD5Q8C1_PYTIN</name>
<keyword evidence="2" id="KW-1185">Reference proteome</keyword>
<organism evidence="1 2">
    <name type="scientific">Pythium insidiosum</name>
    <name type="common">Pythiosis disease agent</name>
    <dbReference type="NCBI Taxonomy" id="114742"/>
    <lineage>
        <taxon>Eukaryota</taxon>
        <taxon>Sar</taxon>
        <taxon>Stramenopiles</taxon>
        <taxon>Oomycota</taxon>
        <taxon>Peronosporomycetes</taxon>
        <taxon>Pythiales</taxon>
        <taxon>Pythiaceae</taxon>
        <taxon>Pythium</taxon>
    </lineage>
</organism>
<reference evidence="1" key="1">
    <citation type="submission" date="2021-12" db="EMBL/GenBank/DDBJ databases">
        <title>Prjna785345.</title>
        <authorList>
            <person name="Rujirawat T."/>
            <person name="Krajaejun T."/>
        </authorList>
    </citation>
    <scope>NUCLEOTIDE SEQUENCE</scope>
    <source>
        <strain evidence="1">Pi057C3</strain>
    </source>
</reference>
<protein>
    <recommendedName>
        <fullName evidence="3">WW domain-containing protein</fullName>
    </recommendedName>
</protein>
<dbReference type="AlphaFoldDB" id="A0AAD5Q8C1"/>
<gene>
    <name evidence="1" type="ORF">P43SY_009694</name>
</gene>